<dbReference type="EMBL" id="AP027151">
    <property type="protein sequence ID" value="BDV42447.1"/>
    <property type="molecule type" value="Genomic_DNA"/>
</dbReference>
<accession>A0ABM8EJP7</accession>
<gene>
    <name evidence="2" type="ORF">GURASL_13700</name>
</gene>
<dbReference type="InterPro" id="IPR037026">
    <property type="entry name" value="Vgr_OB-fold_dom_sf"/>
</dbReference>
<reference evidence="2 3" key="1">
    <citation type="submission" date="2022-12" db="EMBL/GenBank/DDBJ databases">
        <title>Polyphasic characterization of Geotalea uranireducens NIT-SL11 newly isolated from a complex of sewage sludge and microbially reduced graphene oxide.</title>
        <authorList>
            <person name="Xie L."/>
            <person name="Yoshida N."/>
            <person name="Meng L."/>
        </authorList>
    </citation>
    <scope>NUCLEOTIDE SEQUENCE [LARGE SCALE GENOMIC DNA]</scope>
    <source>
        <strain evidence="2 3">NIT-SL11</strain>
    </source>
</reference>
<dbReference type="NCBIfam" id="TIGR01644">
    <property type="entry name" value="phage_P2_V"/>
    <property type="match status" value="1"/>
</dbReference>
<evidence type="ECO:0000313" key="2">
    <source>
        <dbReference type="EMBL" id="BDV42447.1"/>
    </source>
</evidence>
<dbReference type="RefSeq" id="WP_282002905.1">
    <property type="nucleotide sequence ID" value="NZ_AP027151.1"/>
</dbReference>
<feature type="compositionally biased region" description="Polar residues" evidence="1">
    <location>
        <begin position="198"/>
        <end position="207"/>
    </location>
</feature>
<keyword evidence="3" id="KW-1185">Reference proteome</keyword>
<dbReference type="Proteomes" id="UP001317705">
    <property type="component" value="Chromosome"/>
</dbReference>
<proteinExistence type="predicted"/>
<name>A0ABM8EJP7_9BACT</name>
<organism evidence="2 3">
    <name type="scientific">Geotalea uraniireducens</name>
    <dbReference type="NCBI Taxonomy" id="351604"/>
    <lineage>
        <taxon>Bacteria</taxon>
        <taxon>Pseudomonadati</taxon>
        <taxon>Thermodesulfobacteriota</taxon>
        <taxon>Desulfuromonadia</taxon>
        <taxon>Geobacterales</taxon>
        <taxon>Geobacteraceae</taxon>
        <taxon>Geotalea</taxon>
    </lineage>
</organism>
<dbReference type="Gene3D" id="6.20.150.10">
    <property type="match status" value="1"/>
</dbReference>
<dbReference type="InterPro" id="IPR013046">
    <property type="entry name" value="GpV/Gp45"/>
</dbReference>
<feature type="region of interest" description="Disordered" evidence="1">
    <location>
        <begin position="188"/>
        <end position="207"/>
    </location>
</feature>
<evidence type="ECO:0000256" key="1">
    <source>
        <dbReference type="SAM" id="MobiDB-lite"/>
    </source>
</evidence>
<protein>
    <submittedName>
        <fullName evidence="2">Baseplate protein</fullName>
    </submittedName>
</protein>
<dbReference type="Gene3D" id="2.40.50.230">
    <property type="entry name" value="Gp5 N-terminal domain"/>
    <property type="match status" value="1"/>
</dbReference>
<evidence type="ECO:0000313" key="3">
    <source>
        <dbReference type="Proteomes" id="UP001317705"/>
    </source>
</evidence>
<sequence>MKIGIVVARDPARCVARVQFTDNDGIVSYWLPVIQPKTLRDRFYYCPDINEHVVCLLDENGEAGAILGAIYSEAATPPVTSPDKWHITFDDGTTLEYDRAAHKLAADVKGDVALTATGTVTSDSQGATTIRSATEITLMAPAINLKSYLGGAASGTLTGTLHVTEQIKSDDQIIDFKRSMDADRQIYTGHDHDDAQGGVTSRPNQGM</sequence>